<dbReference type="InParanoid" id="A0A7N2LPZ5"/>
<protein>
    <recommendedName>
        <fullName evidence="4">Secreted protein</fullName>
    </recommendedName>
</protein>
<reference evidence="2" key="2">
    <citation type="submission" date="2021-01" db="UniProtKB">
        <authorList>
            <consortium name="EnsemblPlants"/>
        </authorList>
    </citation>
    <scope>IDENTIFICATION</scope>
</reference>
<dbReference type="EnsemblPlants" id="QL05p056248:mrna">
    <property type="protein sequence ID" value="QL05p056248:mrna"/>
    <property type="gene ID" value="QL05p056248"/>
</dbReference>
<dbReference type="Proteomes" id="UP000594261">
    <property type="component" value="Chromosome 5"/>
</dbReference>
<evidence type="ECO:0000313" key="3">
    <source>
        <dbReference type="Proteomes" id="UP000594261"/>
    </source>
</evidence>
<reference evidence="2 3" key="1">
    <citation type="journal article" date="2016" name="G3 (Bethesda)">
        <title>First Draft Assembly and Annotation of the Genome of a California Endemic Oak Quercus lobata Nee (Fagaceae).</title>
        <authorList>
            <person name="Sork V.L."/>
            <person name="Fitz-Gibbon S.T."/>
            <person name="Puiu D."/>
            <person name="Crepeau M."/>
            <person name="Gugger P.F."/>
            <person name="Sherman R."/>
            <person name="Stevens K."/>
            <person name="Langley C.H."/>
            <person name="Pellegrini M."/>
            <person name="Salzberg S.L."/>
        </authorList>
    </citation>
    <scope>NUCLEOTIDE SEQUENCE [LARGE SCALE GENOMIC DNA]</scope>
    <source>
        <strain evidence="2 3">cv. SW786</strain>
    </source>
</reference>
<keyword evidence="1" id="KW-0732">Signal</keyword>
<dbReference type="AlphaFoldDB" id="A0A7N2LPZ5"/>
<organism evidence="2 3">
    <name type="scientific">Quercus lobata</name>
    <name type="common">Valley oak</name>
    <dbReference type="NCBI Taxonomy" id="97700"/>
    <lineage>
        <taxon>Eukaryota</taxon>
        <taxon>Viridiplantae</taxon>
        <taxon>Streptophyta</taxon>
        <taxon>Embryophyta</taxon>
        <taxon>Tracheophyta</taxon>
        <taxon>Spermatophyta</taxon>
        <taxon>Magnoliopsida</taxon>
        <taxon>eudicotyledons</taxon>
        <taxon>Gunneridae</taxon>
        <taxon>Pentapetalae</taxon>
        <taxon>rosids</taxon>
        <taxon>fabids</taxon>
        <taxon>Fagales</taxon>
        <taxon>Fagaceae</taxon>
        <taxon>Quercus</taxon>
    </lineage>
</organism>
<evidence type="ECO:0000256" key="1">
    <source>
        <dbReference type="SAM" id="SignalP"/>
    </source>
</evidence>
<dbReference type="Gramene" id="QL05p056248:mrna">
    <property type="protein sequence ID" value="QL05p056248:mrna"/>
    <property type="gene ID" value="QL05p056248"/>
</dbReference>
<feature type="chain" id="PRO_5029701801" description="Secreted protein" evidence="1">
    <location>
        <begin position="24"/>
        <end position="107"/>
    </location>
</feature>
<keyword evidence="3" id="KW-1185">Reference proteome</keyword>
<sequence length="107" mass="11712">MASQIVFMLPSLACLLAVTNVTATRDLYIKPRLRLVARLETNEDIIPCWNMLYWSLNLAQMKLSLSSLMAKPILAHGTKEGNILRGYCDAEALVPSVALAASPLPQA</sequence>
<evidence type="ECO:0000313" key="2">
    <source>
        <dbReference type="EnsemblPlants" id="QL05p056248:mrna"/>
    </source>
</evidence>
<proteinExistence type="predicted"/>
<evidence type="ECO:0008006" key="4">
    <source>
        <dbReference type="Google" id="ProtNLM"/>
    </source>
</evidence>
<accession>A0A7N2LPZ5</accession>
<feature type="signal peptide" evidence="1">
    <location>
        <begin position="1"/>
        <end position="23"/>
    </location>
</feature>
<name>A0A7N2LPZ5_QUELO</name>
<dbReference type="EMBL" id="LRBV02000005">
    <property type="status" value="NOT_ANNOTATED_CDS"/>
    <property type="molecule type" value="Genomic_DNA"/>
</dbReference>